<evidence type="ECO:0000313" key="8">
    <source>
        <dbReference type="Proteomes" id="UP000304148"/>
    </source>
</evidence>
<feature type="domain" description="Glycosyl transferase family 28 C-terminal" evidence="5">
    <location>
        <begin position="205"/>
        <end position="330"/>
    </location>
</feature>
<protein>
    <submittedName>
        <fullName evidence="7">Monogalactosyldiacylglycerol synthase</fullName>
    </submittedName>
</protein>
<evidence type="ECO:0000256" key="4">
    <source>
        <dbReference type="ARBA" id="ARBA00022679"/>
    </source>
</evidence>
<organism evidence="7 8">
    <name type="scientific">Paenibacillus alvei</name>
    <name type="common">Bacillus alvei</name>
    <dbReference type="NCBI Taxonomy" id="44250"/>
    <lineage>
        <taxon>Bacteria</taxon>
        <taxon>Bacillati</taxon>
        <taxon>Bacillota</taxon>
        <taxon>Bacilli</taxon>
        <taxon>Bacillales</taxon>
        <taxon>Paenibacillaceae</taxon>
        <taxon>Paenibacillus</taxon>
    </lineage>
</organism>
<dbReference type="AlphaFoldDB" id="A0A383RI91"/>
<dbReference type="Pfam" id="PF04101">
    <property type="entry name" value="Glyco_tran_28_C"/>
    <property type="match status" value="1"/>
</dbReference>
<evidence type="ECO:0000256" key="2">
    <source>
        <dbReference type="ARBA" id="ARBA00006962"/>
    </source>
</evidence>
<name>A0A383RI91_PAEAL</name>
<feature type="domain" description="Diacylglycerol glucosyltransferase N-terminal" evidence="6">
    <location>
        <begin position="17"/>
        <end position="181"/>
    </location>
</feature>
<dbReference type="Gene3D" id="3.40.50.2000">
    <property type="entry name" value="Glycogen Phosphorylase B"/>
    <property type="match status" value="1"/>
</dbReference>
<dbReference type="PANTHER" id="PTHR43025:SF3">
    <property type="entry name" value="MONOGALACTOSYLDIACYLGLYCEROL SYNTHASE 1, CHLOROPLASTIC"/>
    <property type="match status" value="1"/>
</dbReference>
<evidence type="ECO:0000259" key="5">
    <source>
        <dbReference type="Pfam" id="PF04101"/>
    </source>
</evidence>
<evidence type="ECO:0000256" key="3">
    <source>
        <dbReference type="ARBA" id="ARBA00022676"/>
    </source>
</evidence>
<sequence length="369" mass="42132">MRKKRIILLSEGFGTGHTQAAYALSVGLRQLEPDVQTRVIELGKFLNPTVGPLIFAAYRKTVSSQPKLVGLLYRKKYKKSLNRVTQLALHRIFYTQASHVLDQLRPDAIVCTHPFPNIIVSRLKRSGLHLPLYTLITDYDAHGTWMNPEVTKYLVSAPEVRNKLLERGIDDSRIVVTGIPVHPKFWERCPQSEAQQELGLRPLPTVMIMGGGWGLSLNEDLLQYMTTWREHVQLLFCMGSNQKAIARMEQDPLFQHPNIHIFGYTQEVSRLMDASDLLVTKPGGMTCTEGMMKGIPMLFYDPIPGQEEENCEYFMEHGMGEKIESSDTIARWFNELQHHYDRLREKRQLGALAMTDPEACARTVLQLLK</sequence>
<dbReference type="GO" id="GO:0016020">
    <property type="term" value="C:membrane"/>
    <property type="evidence" value="ECO:0007669"/>
    <property type="project" value="UniProtKB-SubCell"/>
</dbReference>
<dbReference type="PANTHER" id="PTHR43025">
    <property type="entry name" value="MONOGALACTOSYLDIACYLGLYCEROL SYNTHASE"/>
    <property type="match status" value="1"/>
</dbReference>
<evidence type="ECO:0000256" key="1">
    <source>
        <dbReference type="ARBA" id="ARBA00004370"/>
    </source>
</evidence>
<keyword evidence="3" id="KW-0328">Glycosyltransferase</keyword>
<comment type="similarity">
    <text evidence="2">Belongs to the glycosyltransferase 28 family.</text>
</comment>
<accession>A0A383RI91</accession>
<gene>
    <name evidence="7" type="ORF">PBLR_14428</name>
</gene>
<evidence type="ECO:0000259" key="6">
    <source>
        <dbReference type="Pfam" id="PF06925"/>
    </source>
</evidence>
<dbReference type="GO" id="GO:0016758">
    <property type="term" value="F:hexosyltransferase activity"/>
    <property type="evidence" value="ECO:0007669"/>
    <property type="project" value="InterPro"/>
</dbReference>
<dbReference type="InterPro" id="IPR007235">
    <property type="entry name" value="Glyco_trans_28_C"/>
</dbReference>
<dbReference type="Proteomes" id="UP000304148">
    <property type="component" value="Chromosome"/>
</dbReference>
<proteinExistence type="inferred from homology"/>
<dbReference type="GO" id="GO:0009247">
    <property type="term" value="P:glycolipid biosynthetic process"/>
    <property type="evidence" value="ECO:0007669"/>
    <property type="project" value="InterPro"/>
</dbReference>
<dbReference type="InterPro" id="IPR009695">
    <property type="entry name" value="Diacylglyc_glucosyltr_N"/>
</dbReference>
<comment type="subcellular location">
    <subcellularLocation>
        <location evidence="1">Membrane</location>
    </subcellularLocation>
</comment>
<dbReference type="RefSeq" id="WP_021259494.1">
    <property type="nucleotide sequence ID" value="NZ_LS992241.1"/>
</dbReference>
<evidence type="ECO:0000313" key="7">
    <source>
        <dbReference type="EMBL" id="SYX86006.1"/>
    </source>
</evidence>
<dbReference type="SUPFAM" id="SSF53756">
    <property type="entry name" value="UDP-Glycosyltransferase/glycogen phosphorylase"/>
    <property type="match status" value="1"/>
</dbReference>
<reference evidence="8" key="1">
    <citation type="submission" date="2018-08" db="EMBL/GenBank/DDBJ databases">
        <authorList>
            <person name="Chevrot R."/>
        </authorList>
    </citation>
    <scope>NUCLEOTIDE SEQUENCE [LARGE SCALE GENOMIC DNA]</scope>
</reference>
<dbReference type="InterPro" id="IPR050519">
    <property type="entry name" value="Glycosyltransf_28_UgtP"/>
</dbReference>
<dbReference type="Pfam" id="PF06925">
    <property type="entry name" value="MGDG_synth"/>
    <property type="match status" value="1"/>
</dbReference>
<keyword evidence="4" id="KW-0808">Transferase</keyword>
<dbReference type="EMBL" id="LS992241">
    <property type="protein sequence ID" value="SYX86006.1"/>
    <property type="molecule type" value="Genomic_DNA"/>
</dbReference>